<dbReference type="EMBL" id="SMFV01000001">
    <property type="protein sequence ID" value="TCK06286.1"/>
    <property type="molecule type" value="Genomic_DNA"/>
</dbReference>
<dbReference type="PANTHER" id="PTHR37460:SF1">
    <property type="entry name" value="ENDONUCLEASE III"/>
    <property type="match status" value="1"/>
</dbReference>
<keyword evidence="1" id="KW-0540">Nuclease</keyword>
<dbReference type="RefSeq" id="WP_132524688.1">
    <property type="nucleotide sequence ID" value="NZ_SMFV01000001.1"/>
</dbReference>
<dbReference type="CDD" id="cd10441">
    <property type="entry name" value="GIY-YIG_COG1833"/>
    <property type="match status" value="1"/>
</dbReference>
<reference evidence="1 2" key="1">
    <citation type="submission" date="2019-03" db="EMBL/GenBank/DDBJ databases">
        <title>Genomic Encyclopedia of Archaeal and Bacterial Type Strains, Phase II (KMG-II): from individual species to whole genera.</title>
        <authorList>
            <person name="Goeker M."/>
        </authorList>
    </citation>
    <scope>NUCLEOTIDE SEQUENCE [LARGE SCALE GENOMIC DNA]</scope>
    <source>
        <strain evidence="1 2">DSM 24425</strain>
    </source>
</reference>
<evidence type="ECO:0000313" key="2">
    <source>
        <dbReference type="Proteomes" id="UP000295777"/>
    </source>
</evidence>
<dbReference type="Pfam" id="PF01986">
    <property type="entry name" value="DUF123"/>
    <property type="match status" value="1"/>
</dbReference>
<sequence length="154" mass="17286">MNLPENGGSYCIVFEVDSLSFITRGKRKFSLKEGTYVYVGSAFGAGGLRKRILRHLKRKKSKHWHFDFVTTHSSFKPLEVWLFEGQKVECELASLVGKVAEPVNGFGSTDCSCPSHLFKVEDISLLKRMVRSSFNVKILKVFDEGVENGSKSCS</sequence>
<proteinExistence type="predicted"/>
<protein>
    <submittedName>
        <fullName evidence="1">Uri superfamily endonuclease</fullName>
    </submittedName>
</protein>
<comment type="caution">
    <text evidence="1">The sequence shown here is derived from an EMBL/GenBank/DDBJ whole genome shotgun (WGS) entry which is preliminary data.</text>
</comment>
<keyword evidence="2" id="KW-1185">Reference proteome</keyword>
<gene>
    <name evidence="1" type="ORF">CLV27_0087</name>
</gene>
<dbReference type="Proteomes" id="UP000295777">
    <property type="component" value="Unassembled WGS sequence"/>
</dbReference>
<organism evidence="1 2">
    <name type="scientific">Phorcysia thermohydrogeniphila</name>
    <dbReference type="NCBI Taxonomy" id="936138"/>
    <lineage>
        <taxon>Bacteria</taxon>
        <taxon>Pseudomonadati</taxon>
        <taxon>Aquificota</taxon>
        <taxon>Aquificia</taxon>
        <taxon>Desulfurobacteriales</taxon>
        <taxon>Desulfurobacteriaceae</taxon>
        <taxon>Phorcysia</taxon>
    </lineage>
</organism>
<dbReference type="GO" id="GO:0004519">
    <property type="term" value="F:endonuclease activity"/>
    <property type="evidence" value="ECO:0007669"/>
    <property type="project" value="UniProtKB-KW"/>
</dbReference>
<keyword evidence="1" id="KW-0255">Endonuclease</keyword>
<evidence type="ECO:0000313" key="1">
    <source>
        <dbReference type="EMBL" id="TCK06286.1"/>
    </source>
</evidence>
<name>A0A4V6NCZ5_9BACT</name>
<dbReference type="AlphaFoldDB" id="A0A4V6NCZ5"/>
<dbReference type="OrthoDB" id="9802365at2"/>
<accession>A0A4V6NCZ5</accession>
<keyword evidence="1" id="KW-0378">Hydrolase</keyword>
<dbReference type="PANTHER" id="PTHR37460">
    <property type="entry name" value="ENDONUCLEASE III"/>
    <property type="match status" value="1"/>
</dbReference>
<dbReference type="InterPro" id="IPR002837">
    <property type="entry name" value="DUF123"/>
</dbReference>